<gene>
    <name evidence="5" type="ORF">FPL22_03380</name>
</gene>
<dbReference type="GO" id="GO:0005524">
    <property type="term" value="F:ATP binding"/>
    <property type="evidence" value="ECO:0007669"/>
    <property type="project" value="UniProtKB-KW"/>
</dbReference>
<dbReference type="SUPFAM" id="SSF160246">
    <property type="entry name" value="EspE N-terminal domain-like"/>
    <property type="match status" value="1"/>
</dbReference>
<dbReference type="AlphaFoldDB" id="A0A556QNY2"/>
<reference evidence="5 6" key="1">
    <citation type="submission" date="2019-07" db="EMBL/GenBank/DDBJ databases">
        <title>Description of 53C-WASEF.</title>
        <authorList>
            <person name="Pitt A."/>
            <person name="Hahn M.W."/>
        </authorList>
    </citation>
    <scope>NUCLEOTIDE SEQUENCE [LARGE SCALE GENOMIC DNA]</scope>
    <source>
        <strain evidence="5 6">53C-WASEF</strain>
    </source>
</reference>
<dbReference type="RefSeq" id="WP_144228701.1">
    <property type="nucleotide sequence ID" value="NZ_CBCRVV010000003.1"/>
</dbReference>
<feature type="domain" description="Bacterial type II secretion system protein E" evidence="4">
    <location>
        <begin position="376"/>
        <end position="390"/>
    </location>
</feature>
<dbReference type="InterPro" id="IPR003593">
    <property type="entry name" value="AAA+_ATPase"/>
</dbReference>
<dbReference type="SUPFAM" id="SSF52540">
    <property type="entry name" value="P-loop containing nucleoside triphosphate hydrolases"/>
    <property type="match status" value="1"/>
</dbReference>
<dbReference type="EMBL" id="VMBG01000001">
    <property type="protein sequence ID" value="TSJ78360.1"/>
    <property type="molecule type" value="Genomic_DNA"/>
</dbReference>
<dbReference type="Gene3D" id="3.30.300.160">
    <property type="entry name" value="Type II secretion system, protein E, N-terminal domain"/>
    <property type="match status" value="1"/>
</dbReference>
<dbReference type="Pfam" id="PF05157">
    <property type="entry name" value="MshEN"/>
    <property type="match status" value="1"/>
</dbReference>
<keyword evidence="2" id="KW-0547">Nucleotide-binding</keyword>
<evidence type="ECO:0000313" key="6">
    <source>
        <dbReference type="Proteomes" id="UP000315648"/>
    </source>
</evidence>
<organism evidence="5 6">
    <name type="scientific">Rariglobus hedericola</name>
    <dbReference type="NCBI Taxonomy" id="2597822"/>
    <lineage>
        <taxon>Bacteria</taxon>
        <taxon>Pseudomonadati</taxon>
        <taxon>Verrucomicrobiota</taxon>
        <taxon>Opitutia</taxon>
        <taxon>Opitutales</taxon>
        <taxon>Opitutaceae</taxon>
        <taxon>Rariglobus</taxon>
    </lineage>
</organism>
<protein>
    <submittedName>
        <fullName evidence="5">Type II/IV secretion system protein</fullName>
    </submittedName>
</protein>
<comment type="similarity">
    <text evidence="1">Belongs to the GSP E family.</text>
</comment>
<dbReference type="FunFam" id="3.40.50.300:FF:000398">
    <property type="entry name" value="Type IV pilus assembly ATPase PilB"/>
    <property type="match status" value="1"/>
</dbReference>
<dbReference type="GO" id="GO:0005886">
    <property type="term" value="C:plasma membrane"/>
    <property type="evidence" value="ECO:0007669"/>
    <property type="project" value="TreeGrafter"/>
</dbReference>
<keyword evidence="3" id="KW-0067">ATP-binding</keyword>
<dbReference type="InterPro" id="IPR001482">
    <property type="entry name" value="T2SS/T4SS_dom"/>
</dbReference>
<evidence type="ECO:0000256" key="2">
    <source>
        <dbReference type="ARBA" id="ARBA00022741"/>
    </source>
</evidence>
<dbReference type="SMART" id="SM00382">
    <property type="entry name" value="AAA"/>
    <property type="match status" value="1"/>
</dbReference>
<dbReference type="GO" id="GO:0016887">
    <property type="term" value="F:ATP hydrolysis activity"/>
    <property type="evidence" value="ECO:0007669"/>
    <property type="project" value="TreeGrafter"/>
</dbReference>
<dbReference type="PANTHER" id="PTHR30258">
    <property type="entry name" value="TYPE II SECRETION SYSTEM PROTEIN GSPE-RELATED"/>
    <property type="match status" value="1"/>
</dbReference>
<dbReference type="Gene3D" id="3.40.50.300">
    <property type="entry name" value="P-loop containing nucleotide triphosphate hydrolases"/>
    <property type="match status" value="1"/>
</dbReference>
<evidence type="ECO:0000256" key="3">
    <source>
        <dbReference type="ARBA" id="ARBA00022840"/>
    </source>
</evidence>
<name>A0A556QNY2_9BACT</name>
<dbReference type="Pfam" id="PF00437">
    <property type="entry name" value="T2SSE"/>
    <property type="match status" value="1"/>
</dbReference>
<dbReference type="Proteomes" id="UP000315648">
    <property type="component" value="Unassembled WGS sequence"/>
</dbReference>
<dbReference type="InterPro" id="IPR007831">
    <property type="entry name" value="T2SS_GspE_N"/>
</dbReference>
<evidence type="ECO:0000313" key="5">
    <source>
        <dbReference type="EMBL" id="TSJ78360.1"/>
    </source>
</evidence>
<sequence>MAKPPLKTSLAALVRAQPHFDFEAELASLQEQHGDGLPLLLALVESKLIDKDLACRLHADSLGFAYVDPFASLITEEAIAAVPMEIAKKVGVLGLYVIEGVLTAAFSTPEDTDVVKRVGQIVQMPISPVFSFPRDIADAILIQYSNEKNLEDTLNELGGSTIFENPDIADSESLVKILDDIVYYAIRERATDIHIEPQEGQSRVRFRIDGLLREVLTFSRKLHRAFLSRIKILCNLNIAESRFPQDGRFSMPVGTANANFRVSTIPAQYGEKAVIRILAMTGKKSMITLEKMMMSQTVLAPFRRLIQNPNGIIFVTGPTGSGKTTTLYSALHEINKPDTNISTIEDPIEIQLAGVTQTQVNSHIDLKFATVLRALLRQDPDVILVGEIRDLETAKIASEAALTGHIVFATLHTNTAAQAIVRLIEIGVEPYMVAPSIIGVLAQRLAARICENCKEPYYPSREVLQKYFRDEGLTDVPFFRGRGCPSCRGTGYKGRVAFHELVLITEEIRTLITNNASVQQITTAAAKVGFKPLRYDGLKKVLLGLTTIEEIDANTSFEWAT</sequence>
<dbReference type="PROSITE" id="PS00662">
    <property type="entry name" value="T2SP_E"/>
    <property type="match status" value="1"/>
</dbReference>
<dbReference type="Gene3D" id="3.30.450.90">
    <property type="match status" value="1"/>
</dbReference>
<dbReference type="PANTHER" id="PTHR30258:SF2">
    <property type="entry name" value="COMG OPERON PROTEIN 1"/>
    <property type="match status" value="1"/>
</dbReference>
<proteinExistence type="inferred from homology"/>
<dbReference type="InterPro" id="IPR027417">
    <property type="entry name" value="P-loop_NTPase"/>
</dbReference>
<evidence type="ECO:0000259" key="4">
    <source>
        <dbReference type="PROSITE" id="PS00662"/>
    </source>
</evidence>
<keyword evidence="6" id="KW-1185">Reference proteome</keyword>
<dbReference type="InterPro" id="IPR037257">
    <property type="entry name" value="T2SS_E_N_sf"/>
</dbReference>
<dbReference type="OrthoDB" id="9773102at2"/>
<accession>A0A556QNY2</accession>
<dbReference type="CDD" id="cd01129">
    <property type="entry name" value="PulE-GspE-like"/>
    <property type="match status" value="1"/>
</dbReference>
<evidence type="ECO:0000256" key="1">
    <source>
        <dbReference type="ARBA" id="ARBA00006611"/>
    </source>
</evidence>
<comment type="caution">
    <text evidence="5">The sequence shown here is derived from an EMBL/GenBank/DDBJ whole genome shotgun (WGS) entry which is preliminary data.</text>
</comment>